<dbReference type="GO" id="GO:0007169">
    <property type="term" value="P:cell surface receptor protein tyrosine kinase signaling pathway"/>
    <property type="evidence" value="ECO:0007669"/>
    <property type="project" value="TreeGrafter"/>
</dbReference>
<dbReference type="EMBL" id="MDYQ01000419">
    <property type="protein sequence ID" value="PRP75094.1"/>
    <property type="molecule type" value="Genomic_DNA"/>
</dbReference>
<dbReference type="SUPFAM" id="SSF56112">
    <property type="entry name" value="Protein kinase-like (PK-like)"/>
    <property type="match status" value="1"/>
</dbReference>
<evidence type="ECO:0000256" key="1">
    <source>
        <dbReference type="ARBA" id="ARBA00004370"/>
    </source>
</evidence>
<feature type="transmembrane region" description="Helical" evidence="7">
    <location>
        <begin position="1611"/>
        <end position="1632"/>
    </location>
</feature>
<dbReference type="PROSITE" id="PS50011">
    <property type="entry name" value="PROTEIN_KINASE_DOM"/>
    <property type="match status" value="1"/>
</dbReference>
<dbReference type="Gene3D" id="1.10.510.10">
    <property type="entry name" value="Transferase(Phosphotransferase) domain 1"/>
    <property type="match status" value="1"/>
</dbReference>
<evidence type="ECO:0000256" key="3">
    <source>
        <dbReference type="ARBA" id="ARBA00022989"/>
    </source>
</evidence>
<dbReference type="InterPro" id="IPR046338">
    <property type="entry name" value="GAIN_dom_sf"/>
</dbReference>
<dbReference type="InterPro" id="IPR000719">
    <property type="entry name" value="Prot_kinase_dom"/>
</dbReference>
<dbReference type="PANTHER" id="PTHR24416:SF611">
    <property type="entry name" value="TYROSINE-PROTEIN KINASE TRANSMEMBRANE RECEPTOR ROR"/>
    <property type="match status" value="1"/>
</dbReference>
<dbReference type="SMART" id="SM00303">
    <property type="entry name" value="GPS"/>
    <property type="match status" value="1"/>
</dbReference>
<dbReference type="GO" id="GO:0005886">
    <property type="term" value="C:plasma membrane"/>
    <property type="evidence" value="ECO:0007669"/>
    <property type="project" value="TreeGrafter"/>
</dbReference>
<keyword evidence="10" id="KW-0418">Kinase</keyword>
<comment type="caution">
    <text evidence="10">The sequence shown here is derived from an EMBL/GenBank/DDBJ whole genome shotgun (WGS) entry which is preliminary data.</text>
</comment>
<dbReference type="Pfam" id="PF07714">
    <property type="entry name" value="PK_Tyr_Ser-Thr"/>
    <property type="match status" value="1"/>
</dbReference>
<keyword evidence="11" id="KW-1185">Reference proteome</keyword>
<reference evidence="10 11" key="1">
    <citation type="journal article" date="2018" name="Genome Biol. Evol.">
        <title>Multiple Roots of Fruiting Body Formation in Amoebozoa.</title>
        <authorList>
            <person name="Hillmann F."/>
            <person name="Forbes G."/>
            <person name="Novohradska S."/>
            <person name="Ferling I."/>
            <person name="Riege K."/>
            <person name="Groth M."/>
            <person name="Westermann M."/>
            <person name="Marz M."/>
            <person name="Spaller T."/>
            <person name="Winckler T."/>
            <person name="Schaap P."/>
            <person name="Glockner G."/>
        </authorList>
    </citation>
    <scope>NUCLEOTIDE SEQUENCE [LARGE SCALE GENOMIC DNA]</scope>
    <source>
        <strain evidence="10 11">Jena</strain>
    </source>
</reference>
<feature type="domain" description="Protein kinase" evidence="8">
    <location>
        <begin position="1467"/>
        <end position="1768"/>
    </location>
</feature>
<dbReference type="InterPro" id="IPR057244">
    <property type="entry name" value="GAIN_B"/>
</dbReference>
<gene>
    <name evidence="10" type="ORF">PROFUN_03930</name>
</gene>
<evidence type="ECO:0000259" key="8">
    <source>
        <dbReference type="PROSITE" id="PS50011"/>
    </source>
</evidence>
<dbReference type="SUPFAM" id="SSF52058">
    <property type="entry name" value="L domain-like"/>
    <property type="match status" value="1"/>
</dbReference>
<dbReference type="InterPro" id="IPR011009">
    <property type="entry name" value="Kinase-like_dom_sf"/>
</dbReference>
<feature type="region of interest" description="Disordered" evidence="6">
    <location>
        <begin position="1732"/>
        <end position="1789"/>
    </location>
</feature>
<keyword evidence="10" id="KW-0808">Transferase</keyword>
<dbReference type="InterPro" id="IPR000203">
    <property type="entry name" value="GPS"/>
</dbReference>
<keyword evidence="4 7" id="KW-0472">Membrane</keyword>
<organism evidence="10 11">
    <name type="scientific">Planoprotostelium fungivorum</name>
    <dbReference type="NCBI Taxonomy" id="1890364"/>
    <lineage>
        <taxon>Eukaryota</taxon>
        <taxon>Amoebozoa</taxon>
        <taxon>Evosea</taxon>
        <taxon>Variosea</taxon>
        <taxon>Cavosteliida</taxon>
        <taxon>Cavosteliaceae</taxon>
        <taxon>Planoprotostelium</taxon>
    </lineage>
</organism>
<dbReference type="InParanoid" id="A0A2P6MTT8"/>
<dbReference type="Pfam" id="PF01825">
    <property type="entry name" value="GPS"/>
    <property type="match status" value="1"/>
</dbReference>
<dbReference type="InterPro" id="IPR032675">
    <property type="entry name" value="LRR_dom_sf"/>
</dbReference>
<protein>
    <submittedName>
        <fullName evidence="10">Tyrosine-protein kinase CSK-like</fullName>
    </submittedName>
</protein>
<evidence type="ECO:0000313" key="11">
    <source>
        <dbReference type="Proteomes" id="UP000241769"/>
    </source>
</evidence>
<dbReference type="InterPro" id="IPR001245">
    <property type="entry name" value="Ser-Thr/Tyr_kinase_cat_dom"/>
</dbReference>
<dbReference type="GO" id="GO:0005524">
    <property type="term" value="F:ATP binding"/>
    <property type="evidence" value="ECO:0007669"/>
    <property type="project" value="InterPro"/>
</dbReference>
<dbReference type="Gene3D" id="2.60.220.50">
    <property type="match status" value="1"/>
</dbReference>
<keyword evidence="5" id="KW-1015">Disulfide bond</keyword>
<proteinExistence type="predicted"/>
<dbReference type="GO" id="GO:0004714">
    <property type="term" value="F:transmembrane receptor protein tyrosine kinase activity"/>
    <property type="evidence" value="ECO:0007669"/>
    <property type="project" value="TreeGrafter"/>
</dbReference>
<dbReference type="OrthoDB" id="4062651at2759"/>
<evidence type="ECO:0000256" key="2">
    <source>
        <dbReference type="ARBA" id="ARBA00022692"/>
    </source>
</evidence>
<keyword evidence="2 7" id="KW-0812">Transmembrane</keyword>
<dbReference type="InterPro" id="IPR050122">
    <property type="entry name" value="RTK"/>
</dbReference>
<dbReference type="PANTHER" id="PTHR24416">
    <property type="entry name" value="TYROSINE-PROTEIN KINASE RECEPTOR"/>
    <property type="match status" value="1"/>
</dbReference>
<feature type="transmembrane region" description="Helical" evidence="7">
    <location>
        <begin position="1462"/>
        <end position="1484"/>
    </location>
</feature>
<dbReference type="PROSITE" id="PS50221">
    <property type="entry name" value="GAIN_B"/>
    <property type="match status" value="1"/>
</dbReference>
<evidence type="ECO:0000256" key="7">
    <source>
        <dbReference type="SAM" id="Phobius"/>
    </source>
</evidence>
<evidence type="ECO:0000256" key="6">
    <source>
        <dbReference type="SAM" id="MobiDB-lite"/>
    </source>
</evidence>
<feature type="compositionally biased region" description="Basic and acidic residues" evidence="6">
    <location>
        <begin position="1761"/>
        <end position="1779"/>
    </location>
</feature>
<feature type="domain" description="GAIN-B" evidence="9">
    <location>
        <begin position="1301"/>
        <end position="1453"/>
    </location>
</feature>
<dbReference type="STRING" id="1890364.A0A2P6MTT8"/>
<accession>A0A2P6MTT8</accession>
<dbReference type="Proteomes" id="UP000241769">
    <property type="component" value="Unassembled WGS sequence"/>
</dbReference>
<evidence type="ECO:0000256" key="5">
    <source>
        <dbReference type="ARBA" id="ARBA00023157"/>
    </source>
</evidence>
<dbReference type="Gene3D" id="3.80.10.10">
    <property type="entry name" value="Ribonuclease Inhibitor"/>
    <property type="match status" value="2"/>
</dbReference>
<dbReference type="GO" id="GO:0043235">
    <property type="term" value="C:receptor complex"/>
    <property type="evidence" value="ECO:0007669"/>
    <property type="project" value="TreeGrafter"/>
</dbReference>
<keyword evidence="3 7" id="KW-1133">Transmembrane helix</keyword>
<comment type="subcellular location">
    <subcellularLocation>
        <location evidence="1">Membrane</location>
    </subcellularLocation>
</comment>
<sequence>MKPMRPSFKFFVTTALPYVSTVLLCGPSISVFDDSMRRVRSHFSREQLEFTEPCSSSSRRLLGSLAYLTRPLPWEQDLRSPHSPEAKHQPMRSLLLFCLFSICSAQYLVLSPSNFTEGVQSNLNSASIDMTIELLGGVYNNVTVDLTSNSITSFLLFSLADATFQSSHLYFRTPGNINFSRIAMIDTELQTTSAWVAVDSSMMSGCLWTDQSTNHVFASHSQFFNTSISHLYPTWTNCTFTNGTGSIGSLSVNSPDWTLMDSHFSDFPLLLSAGYYSAGGQVTIERSNFSSSIARGMRADLIHFETLYGNLVLSISDSIIADVLLGGPPSEIHVSHSQIDEWNQDASYLYYPSIMLVSHSNVHLNTTPFLSLTADGGHVTTSTTHYQSLNFTAGTFFDTSFYSVIEGPELQRATVASLTAWPSQLGPQLYQADFSGSKLPPFPPHYVFSSSLSSFACRNCSLTGALPSTLSGSSLSDVDLSYNHLEGEIPNLPSINQLIIDGNRFEGFQSGFGTLYSCSMVGNEIEMLAGWTSTTIESVCNISVFGANTVRVLSVDGRVNLTGANFNESVQADAGVRDVLYLDNRTLSVYVNPGQGVAQGSVRMGNLIARFYIIYEETTGNNTFVISTQDDLSQALNSWTGDDQLLNIYFTSGTYYFSDTIRSPYSNSSISLHFLSPNITLYKRPGTKRNQYDLYVELPLKIYGYDTIVSSTIRLGVNNQDQPITFHAENVRFPSIAVNDNNVTLINCTFSKPFTFSDYDLPNALLNGKHYGSGLSQVQISHCVFIAPEASFGGASFPMNLDPLISMSSVDLTVVDCQFLSSNVNQSAITAEHGITKLIRSNVNQTMSVSGLVEIEGSTIFTLNVTSQTNLTISNSDINTFQGAESFSSEEDSNVWIRDHSTVYFRFSDTSFTVYFANITVEHSNALGDVCYPCVRYFFCSSSTCDFRIDLMDNIERLSYTDGLLPGWPLSALAKPTYVNLSRTHIDSVTSEQISGIEILDLSYNRLSGVFPAISGIQQLYLIGNYISNFTDDTLPSNLTYCLMNDEQFPFQKPHKSWLDIIPCTTSDFDVRGGAAYTDGGYAILYGEGLLSPLYVHLSTGTIEAVDADGKTAKFPLPNGIPGEEINGTVIRMLTTPGTRKRVDEQRMSGFSIVRGSSRCPGQFCSSCINRNVSLPFQPLGDIVRYIQSLTNVSQCDLVDFKTIGQLTLVDDTCDTCCHDLAYVGLRLSTVDVQIFLDCLDTVPDVLNVLSYPVSVSTSQISRLFERRVFTSRYVGSSDVTSDLFTLLDAVIQNQIFNLSDVSYVQSSDVQLVVEKIPSDVQTLNVILNDSTSIVFPREALQKAFGGYVSVSSLHFNPFDFSKDKIAGRVVGIELLNAMKERITVENLKEGIDITIPLTSMPTDDMTCVYWSETNRGWGRDGCDLLTKTSSYVICSCHHLTNFTFGTPTPVSSGGDSNVAKIAAPVVVCSAALAAGALAALVLVRRKRRKEEMNFELDARDVSGMDTLQSDDIVLSDDQPDNDIVKEGVLKKMTVVALLKQKGENARDIMTEHQNHRSLHHPNIIQTFGTWSDGQYHYLVVEEISLGTASQCYSGAGYTSMTEQDKKDMSVLRQIAGALAYLYSVGVVHGYICAKNVILKLEGKSSYQAKLSGFSLSSNASRDALLRDDLQWMAPEQLGSSPKTTHASDVWSFCIFMWETLEAGSTPFSTVKEQDIRDFILSGQLTAPSSWSADHSNLFQDGTEKSEKKRPTPRQACDRLVPPKEKAVKKKDRIDEMREGQSPVITYDT</sequence>
<evidence type="ECO:0000259" key="9">
    <source>
        <dbReference type="PROSITE" id="PS50221"/>
    </source>
</evidence>
<name>A0A2P6MTT8_9EUKA</name>
<evidence type="ECO:0000313" key="10">
    <source>
        <dbReference type="EMBL" id="PRP75094.1"/>
    </source>
</evidence>
<evidence type="ECO:0000256" key="4">
    <source>
        <dbReference type="ARBA" id="ARBA00023136"/>
    </source>
</evidence>